<keyword evidence="1" id="KW-0805">Transcription regulation</keyword>
<evidence type="ECO:0000256" key="2">
    <source>
        <dbReference type="ARBA" id="ARBA00023125"/>
    </source>
</evidence>
<evidence type="ECO:0000256" key="1">
    <source>
        <dbReference type="ARBA" id="ARBA00023015"/>
    </source>
</evidence>
<evidence type="ECO:0000313" key="5">
    <source>
        <dbReference type="EMBL" id="HJC38119.1"/>
    </source>
</evidence>
<sequence>MRDTCSGIASFLSVEGKGQNSLVRKVDGIIERSYQRKLSLKDISRELFVNSSYLSRAYKKETGNTVTDAINRFRIKKAKEMLETGQYKVYEVGKMVGIEDPAYFTHVFLKYEGESPSDYMNKKEG</sequence>
<name>A0A9D2NUG6_9FIRM</name>
<dbReference type="EMBL" id="DWWK01000042">
    <property type="protein sequence ID" value="HJC38119.1"/>
    <property type="molecule type" value="Genomic_DNA"/>
</dbReference>
<keyword evidence="3" id="KW-0804">Transcription</keyword>
<dbReference type="PANTHER" id="PTHR43280:SF10">
    <property type="entry name" value="REGULATORY PROTEIN POCR"/>
    <property type="match status" value="1"/>
</dbReference>
<keyword evidence="2" id="KW-0238">DNA-binding</keyword>
<dbReference type="AlphaFoldDB" id="A0A9D2NUG6"/>
<dbReference type="GO" id="GO:0043565">
    <property type="term" value="F:sequence-specific DNA binding"/>
    <property type="evidence" value="ECO:0007669"/>
    <property type="project" value="InterPro"/>
</dbReference>
<reference evidence="5" key="1">
    <citation type="journal article" date="2021" name="PeerJ">
        <title>Extensive microbial diversity within the chicken gut microbiome revealed by metagenomics and culture.</title>
        <authorList>
            <person name="Gilroy R."/>
            <person name="Ravi A."/>
            <person name="Getino M."/>
            <person name="Pursley I."/>
            <person name="Horton D.L."/>
            <person name="Alikhan N.F."/>
            <person name="Baker D."/>
            <person name="Gharbi K."/>
            <person name="Hall N."/>
            <person name="Watson M."/>
            <person name="Adriaenssens E.M."/>
            <person name="Foster-Nyarko E."/>
            <person name="Jarju S."/>
            <person name="Secka A."/>
            <person name="Antonio M."/>
            <person name="Oren A."/>
            <person name="Chaudhuri R.R."/>
            <person name="La Ragione R."/>
            <person name="Hildebrand F."/>
            <person name="Pallen M.J."/>
        </authorList>
    </citation>
    <scope>NUCLEOTIDE SEQUENCE</scope>
    <source>
        <strain evidence="5">ChiGjej1B1-1692</strain>
    </source>
</reference>
<dbReference type="Proteomes" id="UP000823894">
    <property type="component" value="Unassembled WGS sequence"/>
</dbReference>
<dbReference type="Gene3D" id="1.10.10.60">
    <property type="entry name" value="Homeodomain-like"/>
    <property type="match status" value="2"/>
</dbReference>
<proteinExistence type="predicted"/>
<dbReference type="PROSITE" id="PS01124">
    <property type="entry name" value="HTH_ARAC_FAMILY_2"/>
    <property type="match status" value="1"/>
</dbReference>
<reference evidence="5" key="2">
    <citation type="submission" date="2021-04" db="EMBL/GenBank/DDBJ databases">
        <authorList>
            <person name="Gilroy R."/>
        </authorList>
    </citation>
    <scope>NUCLEOTIDE SEQUENCE</scope>
    <source>
        <strain evidence="5">ChiGjej1B1-1692</strain>
    </source>
</reference>
<dbReference type="InterPro" id="IPR009057">
    <property type="entry name" value="Homeodomain-like_sf"/>
</dbReference>
<comment type="caution">
    <text evidence="5">The sequence shown here is derived from an EMBL/GenBank/DDBJ whole genome shotgun (WGS) entry which is preliminary data.</text>
</comment>
<dbReference type="PANTHER" id="PTHR43280">
    <property type="entry name" value="ARAC-FAMILY TRANSCRIPTIONAL REGULATOR"/>
    <property type="match status" value="1"/>
</dbReference>
<organism evidence="5 6">
    <name type="scientific">Candidatus Mediterraneibacter faecigallinarum</name>
    <dbReference type="NCBI Taxonomy" id="2838669"/>
    <lineage>
        <taxon>Bacteria</taxon>
        <taxon>Bacillati</taxon>
        <taxon>Bacillota</taxon>
        <taxon>Clostridia</taxon>
        <taxon>Lachnospirales</taxon>
        <taxon>Lachnospiraceae</taxon>
        <taxon>Mediterraneibacter</taxon>
    </lineage>
</organism>
<dbReference type="Pfam" id="PF12833">
    <property type="entry name" value="HTH_18"/>
    <property type="match status" value="1"/>
</dbReference>
<dbReference type="SUPFAM" id="SSF46689">
    <property type="entry name" value="Homeodomain-like"/>
    <property type="match status" value="2"/>
</dbReference>
<evidence type="ECO:0000259" key="4">
    <source>
        <dbReference type="PROSITE" id="PS01124"/>
    </source>
</evidence>
<accession>A0A9D2NUG6</accession>
<evidence type="ECO:0000313" key="6">
    <source>
        <dbReference type="Proteomes" id="UP000823894"/>
    </source>
</evidence>
<evidence type="ECO:0000256" key="3">
    <source>
        <dbReference type="ARBA" id="ARBA00023163"/>
    </source>
</evidence>
<dbReference type="GO" id="GO:0003700">
    <property type="term" value="F:DNA-binding transcription factor activity"/>
    <property type="evidence" value="ECO:0007669"/>
    <property type="project" value="InterPro"/>
</dbReference>
<protein>
    <submittedName>
        <fullName evidence="5">Helix-turn-helix domain-containing protein</fullName>
    </submittedName>
</protein>
<feature type="domain" description="HTH araC/xylS-type" evidence="4">
    <location>
        <begin position="24"/>
        <end position="122"/>
    </location>
</feature>
<gene>
    <name evidence="5" type="ORF">H9757_03485</name>
</gene>
<dbReference type="SMART" id="SM00342">
    <property type="entry name" value="HTH_ARAC"/>
    <property type="match status" value="1"/>
</dbReference>
<dbReference type="InterPro" id="IPR018060">
    <property type="entry name" value="HTH_AraC"/>
</dbReference>